<dbReference type="PROSITE" id="PS51158">
    <property type="entry name" value="ALPHA_KINASE"/>
    <property type="match status" value="1"/>
</dbReference>
<evidence type="ECO:0000259" key="5">
    <source>
        <dbReference type="PROSITE" id="PS51158"/>
    </source>
</evidence>
<dbReference type="OrthoDB" id="2658733at2759"/>
<dbReference type="Gene3D" id="3.20.200.10">
    <property type="entry name" value="MHCK/EF2 kinase"/>
    <property type="match status" value="1"/>
</dbReference>
<sequence>MRPSRNWRINSILLMPRTNQYKPIHLLFRSSELSTASPEEDLYHWVRRYWGFGLSDKKIVEHTLEHFDKEKYGFRVRAKLGLLGTRKRNASFEEITPFLLEIRERFPTMGARQMVTVLRLDYELKVPEQRLLELFRATEPEAVNARKSLKFRRKRFWAAGVMDIWAIDQHDKWQRFGLWMHCSIDPYPGRVAWLKIWWCNRNTRLINSYYIEAGRSVGGIPLITQSDRGRENNGVANMHTSLRHRLDPGLSDTLQHRWCIDKKNIKPEALWSQLRRQFTPGFEKRLDEGLNNGWYDPNDPIEKHAELDAWTLRYNSTSRRADKHKILPQGIPDLIHEKPDRSGSKNFMVIVSPELFDEIEKEWAPSNDPVFRLVPSTFNEQASVLYAAIQYPTVSSFTFWPVYLDMLAAFRALPHDPILAAALLTADQGEENDMPLMAGLRELRHGDNVVGPHGYIYHGGLEDPGPPPGAGVDGDDEGSEINSDNGGTQDDDDDELAVDLRDSTTGHVTFFLAYTAQYAADFTGVDNSASAYCGREHCATKTFPGGTKMNFLHSNNPREPGRMVCNECYQYYMQKATTKRRTSSALPTEIHQKEIRKQVSSAQRGRKFFPILKIFSSSWSAEGTNIVQAVGTSAYAAPFQAGYIIGTSNGPMRVGGPLIQLPGLTPPPAMGQIPIARPAQAGPSGYTSNHAVYYATRHSLAQKAYAMNGGNVIAVEVRVVHKPMLKYKFQLIGDVHEVVKNISVHIGAVELKQILFDEILPLWLEYTRGFQISIDDFVMRDHDGAKLRAGDPDRDIISKKFFKTVKGAQVFKEGREVINFHVPNDIYHRYLAWSEAREEEQMLRDQTEKLSIQEKKVTKPTRGGKKRQHSPEPSHDTLILTPVRASKRPKSGPCYDLSPTAHRLGDALRSQRLPSNKEIQSLFERKAIHVAIYLVEHRTLSELLDLCETSRNTFANYKAYLGAPGEAMLHLELSSKKQKKGGFKLSSFGESSRPLFNGLSKNICAKQTYYEKSGSVESMGQEIQVTQNIPHDGRTQARNLTMEIACLVWARVLLDLVYVFIEKYVTTKGQPPFTIPQLRFVEAALAVEHADSSQESRVFLVEEVIGGASEGMFRKYMNNVSPVPLPLSDEADKERALFLAFSQHVQYFKTKKMAFISDYQGGSSLLSDPQIVTNSALGVIFADGNVPSSHENFEINHRCNHFCEFFEVPSDYDLWESHASTLRPDVAA</sequence>
<evidence type="ECO:0000313" key="6">
    <source>
        <dbReference type="EMBL" id="KAF5377829.1"/>
    </source>
</evidence>
<comment type="caution">
    <text evidence="6">The sequence shown here is derived from an EMBL/GenBank/DDBJ whole genome shotgun (WGS) entry which is preliminary data.</text>
</comment>
<dbReference type="InterPro" id="IPR004166">
    <property type="entry name" value="a-kinase_dom"/>
</dbReference>
<dbReference type="Proteomes" id="UP000565441">
    <property type="component" value="Unassembled WGS sequence"/>
</dbReference>
<dbReference type="PANTHER" id="PTHR46177:SF1">
    <property type="entry name" value="INTEGRASE CATALYTIC DOMAIN-CONTAINING PROTEIN"/>
    <property type="match status" value="1"/>
</dbReference>
<keyword evidence="2" id="KW-0808">Transferase</keyword>
<dbReference type="InterPro" id="IPR011009">
    <property type="entry name" value="Kinase-like_dom_sf"/>
</dbReference>
<dbReference type="SUPFAM" id="SSF56112">
    <property type="entry name" value="Protein kinase-like (PK-like)"/>
    <property type="match status" value="1"/>
</dbReference>
<keyword evidence="7" id="KW-1185">Reference proteome</keyword>
<dbReference type="EMBL" id="JAACJP010000022">
    <property type="protein sequence ID" value="KAF5377829.1"/>
    <property type="molecule type" value="Genomic_DNA"/>
</dbReference>
<dbReference type="GO" id="GO:0004674">
    <property type="term" value="F:protein serine/threonine kinase activity"/>
    <property type="evidence" value="ECO:0007669"/>
    <property type="project" value="UniProtKB-KW"/>
</dbReference>
<feature type="region of interest" description="Disordered" evidence="4">
    <location>
        <begin position="844"/>
        <end position="876"/>
    </location>
</feature>
<gene>
    <name evidence="6" type="ORF">D9615_006831</name>
</gene>
<dbReference type="SMART" id="SM00811">
    <property type="entry name" value="Alpha_kinase"/>
    <property type="match status" value="1"/>
</dbReference>
<feature type="region of interest" description="Disordered" evidence="4">
    <location>
        <begin position="457"/>
        <end position="494"/>
    </location>
</feature>
<dbReference type="PANTHER" id="PTHR46177">
    <property type="entry name" value="INTEGRASE CATALYTIC DOMAIN-CONTAINING PROTEIN"/>
    <property type="match status" value="1"/>
</dbReference>
<evidence type="ECO:0000256" key="1">
    <source>
        <dbReference type="ARBA" id="ARBA00022527"/>
    </source>
</evidence>
<accession>A0A8H5M249</accession>
<keyword evidence="1" id="KW-0723">Serine/threonine-protein kinase</keyword>
<evidence type="ECO:0000256" key="3">
    <source>
        <dbReference type="ARBA" id="ARBA00022777"/>
    </source>
</evidence>
<proteinExistence type="predicted"/>
<protein>
    <recommendedName>
        <fullName evidence="5">Alpha-type protein kinase domain-containing protein</fullName>
    </recommendedName>
</protein>
<feature type="domain" description="Alpha-type protein kinase" evidence="5">
    <location>
        <begin position="956"/>
        <end position="1211"/>
    </location>
</feature>
<dbReference type="GO" id="GO:0005524">
    <property type="term" value="F:ATP binding"/>
    <property type="evidence" value="ECO:0007669"/>
    <property type="project" value="InterPro"/>
</dbReference>
<evidence type="ECO:0000313" key="7">
    <source>
        <dbReference type="Proteomes" id="UP000565441"/>
    </source>
</evidence>
<dbReference type="Pfam" id="PF02816">
    <property type="entry name" value="Alpha_kinase"/>
    <property type="match status" value="1"/>
</dbReference>
<organism evidence="6 7">
    <name type="scientific">Tricholomella constricta</name>
    <dbReference type="NCBI Taxonomy" id="117010"/>
    <lineage>
        <taxon>Eukaryota</taxon>
        <taxon>Fungi</taxon>
        <taxon>Dikarya</taxon>
        <taxon>Basidiomycota</taxon>
        <taxon>Agaricomycotina</taxon>
        <taxon>Agaricomycetes</taxon>
        <taxon>Agaricomycetidae</taxon>
        <taxon>Agaricales</taxon>
        <taxon>Tricholomatineae</taxon>
        <taxon>Lyophyllaceae</taxon>
        <taxon>Tricholomella</taxon>
    </lineage>
</organism>
<evidence type="ECO:0000256" key="2">
    <source>
        <dbReference type="ARBA" id="ARBA00022679"/>
    </source>
</evidence>
<dbReference type="AlphaFoldDB" id="A0A8H5M249"/>
<evidence type="ECO:0000256" key="4">
    <source>
        <dbReference type="SAM" id="MobiDB-lite"/>
    </source>
</evidence>
<feature type="compositionally biased region" description="Basic residues" evidence="4">
    <location>
        <begin position="858"/>
        <end position="868"/>
    </location>
</feature>
<keyword evidence="3" id="KW-0418">Kinase</keyword>
<feature type="compositionally biased region" description="Basic and acidic residues" evidence="4">
    <location>
        <begin position="844"/>
        <end position="857"/>
    </location>
</feature>
<reference evidence="6 7" key="1">
    <citation type="journal article" date="2020" name="ISME J.">
        <title>Uncovering the hidden diversity of litter-decomposition mechanisms in mushroom-forming fungi.</title>
        <authorList>
            <person name="Floudas D."/>
            <person name="Bentzer J."/>
            <person name="Ahren D."/>
            <person name="Johansson T."/>
            <person name="Persson P."/>
            <person name="Tunlid A."/>
        </authorList>
    </citation>
    <scope>NUCLEOTIDE SEQUENCE [LARGE SCALE GENOMIC DNA]</scope>
    <source>
        <strain evidence="6 7">CBS 661.87</strain>
    </source>
</reference>
<name>A0A8H5M249_9AGAR</name>